<gene>
    <name evidence="2" type="ORF">NDU88_001269</name>
</gene>
<evidence type="ECO:0000313" key="3">
    <source>
        <dbReference type="Proteomes" id="UP001066276"/>
    </source>
</evidence>
<reference evidence="2" key="1">
    <citation type="journal article" date="2022" name="bioRxiv">
        <title>Sequencing and chromosome-scale assembly of the giantPleurodeles waltlgenome.</title>
        <authorList>
            <person name="Brown T."/>
            <person name="Elewa A."/>
            <person name="Iarovenko S."/>
            <person name="Subramanian E."/>
            <person name="Araus A.J."/>
            <person name="Petzold A."/>
            <person name="Susuki M."/>
            <person name="Suzuki K.-i.T."/>
            <person name="Hayashi T."/>
            <person name="Toyoda A."/>
            <person name="Oliveira C."/>
            <person name="Osipova E."/>
            <person name="Leigh N.D."/>
            <person name="Simon A."/>
            <person name="Yun M.H."/>
        </authorList>
    </citation>
    <scope>NUCLEOTIDE SEQUENCE</scope>
    <source>
        <strain evidence="2">20211129_DDA</strain>
        <tissue evidence="2">Liver</tissue>
    </source>
</reference>
<name>A0AAV7R8J9_PLEWA</name>
<evidence type="ECO:0000256" key="1">
    <source>
        <dbReference type="SAM" id="MobiDB-lite"/>
    </source>
</evidence>
<feature type="region of interest" description="Disordered" evidence="1">
    <location>
        <begin position="18"/>
        <end position="88"/>
    </location>
</feature>
<organism evidence="2 3">
    <name type="scientific">Pleurodeles waltl</name>
    <name type="common">Iberian ribbed newt</name>
    <dbReference type="NCBI Taxonomy" id="8319"/>
    <lineage>
        <taxon>Eukaryota</taxon>
        <taxon>Metazoa</taxon>
        <taxon>Chordata</taxon>
        <taxon>Craniata</taxon>
        <taxon>Vertebrata</taxon>
        <taxon>Euteleostomi</taxon>
        <taxon>Amphibia</taxon>
        <taxon>Batrachia</taxon>
        <taxon>Caudata</taxon>
        <taxon>Salamandroidea</taxon>
        <taxon>Salamandridae</taxon>
        <taxon>Pleurodelinae</taxon>
        <taxon>Pleurodeles</taxon>
    </lineage>
</organism>
<dbReference type="Proteomes" id="UP001066276">
    <property type="component" value="Chromosome 5"/>
</dbReference>
<feature type="compositionally biased region" description="Polar residues" evidence="1">
    <location>
        <begin position="38"/>
        <end position="56"/>
    </location>
</feature>
<dbReference type="AlphaFoldDB" id="A0AAV7R8J9"/>
<keyword evidence="3" id="KW-1185">Reference proteome</keyword>
<feature type="compositionally biased region" description="Basic residues" evidence="1">
    <location>
        <begin position="278"/>
        <end position="288"/>
    </location>
</feature>
<feature type="region of interest" description="Disordered" evidence="1">
    <location>
        <begin position="130"/>
        <end position="224"/>
    </location>
</feature>
<feature type="region of interest" description="Disordered" evidence="1">
    <location>
        <begin position="238"/>
        <end position="288"/>
    </location>
</feature>
<protein>
    <submittedName>
        <fullName evidence="2">Uncharacterized protein</fullName>
    </submittedName>
</protein>
<proteinExistence type="predicted"/>
<dbReference type="EMBL" id="JANPWB010000009">
    <property type="protein sequence ID" value="KAJ1148433.1"/>
    <property type="molecule type" value="Genomic_DNA"/>
</dbReference>
<evidence type="ECO:0000313" key="2">
    <source>
        <dbReference type="EMBL" id="KAJ1148433.1"/>
    </source>
</evidence>
<sequence>MEHFCSRCPLDFSAARLRRKKAAGASRPGAAVPPTAGQGRTPSEFSSPTGTGTSPAPITVHTAAPQSSSRRIGTSHWGSPHSPSARAPARGERLFPFLSSSGAAVVDYFLLYGSTKAQLRRTIVHLGQRQPNLNAGRLSRRSEGPRSSPHSAGPLHLRDQGGGRRTQSPPPQFTGGHTLAPRVSDSLLRPREAKTTLRPPGSRHTPDSVPPQPTVAAGTCSASRNVSPSGLLVLAPSTSPLRAAGAPSRHARRPLTRAGPESPAWRPSGTSERLSGRSFHHLRLPGAP</sequence>
<accession>A0AAV7R8J9</accession>
<comment type="caution">
    <text evidence="2">The sequence shown here is derived from an EMBL/GenBank/DDBJ whole genome shotgun (WGS) entry which is preliminary data.</text>
</comment>